<feature type="modified residue" description="4-aspartylphosphate" evidence="6">
    <location>
        <position position="831"/>
    </location>
</feature>
<evidence type="ECO:0000256" key="1">
    <source>
        <dbReference type="ARBA" id="ARBA00000085"/>
    </source>
</evidence>
<dbReference type="InterPro" id="IPR003594">
    <property type="entry name" value="HATPase_dom"/>
</dbReference>
<evidence type="ECO:0000259" key="9">
    <source>
        <dbReference type="PROSITE" id="PS50112"/>
    </source>
</evidence>
<evidence type="ECO:0000256" key="3">
    <source>
        <dbReference type="ARBA" id="ARBA00022553"/>
    </source>
</evidence>
<name>A0A857JBR5_9BURK</name>
<evidence type="ECO:0000259" key="7">
    <source>
        <dbReference type="PROSITE" id="PS50109"/>
    </source>
</evidence>
<dbReference type="InterPro" id="IPR000700">
    <property type="entry name" value="PAS-assoc_C"/>
</dbReference>
<dbReference type="KEGG" id="xyk:GT347_20485"/>
<evidence type="ECO:0000313" key="11">
    <source>
        <dbReference type="EMBL" id="QHJ00146.1"/>
    </source>
</evidence>
<dbReference type="PANTHER" id="PTHR43065:SF42">
    <property type="entry name" value="TWO-COMPONENT SENSOR PPRA"/>
    <property type="match status" value="1"/>
</dbReference>
<sequence length="899" mass="97538">MSPPHADQPADASLLPQELDEAARAQQVSREALLLAIEAAEVGTWDLDLRTQVLTWPPRTKAMFGISPEVPCSMADFHAGLHPDDREATAAAFDSAIDPARRATYDVEYRTIGKEDGRVRWVAAKGRGVFDAQGRCVRALGTAIDITSHRAAASRQAFLLAFVDALRPLADPRAIMEAAVRLLRQYLGASRVGYAAIREDEKSVLLEIDAVEGVASLAGPYPLHTFGDGNIALLKQGRTATFEDASTVPENVQAHLERMQIRGQIAVPFLKDGRLRATLYVNQATPRIWLPEEVATVEDVASRTWDALERARAEQALREESRALETLNHTGALLAAELDLDKLVQRVIDACRELTGAQFGAFFYNVLDAAGESYMLYALSGVPRESFAGMPMPRATVLFGTTFRGEAVIRSADITQDPRYGHNAPHAGMPVGHLPVRSYLALPVVTRTGEVIGGMFFGHPGADVFTPRAERIAVGMASQAAIAIDNARLFQAAQRAQEGLQQRVQERTGELERAHEQLRQSQKMEAVGQLTGGIAHDFNNLLQGITGSLEVVRRRIAAGRTEDLQRFIDGAIQSARRAAALTHRLLAFSRRQPLAPKAVRANPLVQSMEELLRRTLGERIGLELQLQPELWPTRCDANQLESAILNLCINARDAMPDGGQLTIATRNTRIEAAEAAGREDLSPGEYICLRVADTGTGMSADVLAHAFDPFFTTKPIGQGTGLGLSMIYGFARQSEGHVRIDSEPAAGTTVSLYLPRHLGQAEHDEHPPAVEAQAPLQAGKTVLVIEDEEVVRSLIVEALRELGWRALEAADGPSGLAILQSAQAIDLLVTDVGLPGLNGRQVADAARLQRPELPVLFMTGYAENTVQSEGFLEPGMALLTKPFTMDDLAARLRAMVDGA</sequence>
<dbReference type="PANTHER" id="PTHR43065">
    <property type="entry name" value="SENSOR HISTIDINE KINASE"/>
    <property type="match status" value="1"/>
</dbReference>
<accession>A0A857JBR5</accession>
<dbReference type="PRINTS" id="PR00344">
    <property type="entry name" value="BCTRLSENSOR"/>
</dbReference>
<evidence type="ECO:0000256" key="2">
    <source>
        <dbReference type="ARBA" id="ARBA00012438"/>
    </source>
</evidence>
<dbReference type="NCBIfam" id="TIGR00229">
    <property type="entry name" value="sensory_box"/>
    <property type="match status" value="1"/>
</dbReference>
<feature type="domain" description="PAS" evidence="9">
    <location>
        <begin position="29"/>
        <end position="100"/>
    </location>
</feature>
<dbReference type="InterPro" id="IPR036890">
    <property type="entry name" value="HATPase_C_sf"/>
</dbReference>
<dbReference type="RefSeq" id="WP_160553956.1">
    <property type="nucleotide sequence ID" value="NZ_CP047650.1"/>
</dbReference>
<dbReference type="PROSITE" id="PS50112">
    <property type="entry name" value="PAS"/>
    <property type="match status" value="1"/>
</dbReference>
<dbReference type="CDD" id="cd16919">
    <property type="entry name" value="HATPase_CckA-like"/>
    <property type="match status" value="1"/>
</dbReference>
<protein>
    <recommendedName>
        <fullName evidence="2">histidine kinase</fullName>
        <ecNumber evidence="2">2.7.13.3</ecNumber>
    </recommendedName>
</protein>
<evidence type="ECO:0000256" key="4">
    <source>
        <dbReference type="ARBA" id="ARBA00022679"/>
    </source>
</evidence>
<feature type="domain" description="Response regulatory" evidence="8">
    <location>
        <begin position="781"/>
        <end position="896"/>
    </location>
</feature>
<dbReference type="SUPFAM" id="SSF55874">
    <property type="entry name" value="ATPase domain of HSP90 chaperone/DNA topoisomerase II/histidine kinase"/>
    <property type="match status" value="1"/>
</dbReference>
<feature type="domain" description="PAC" evidence="10">
    <location>
        <begin position="105"/>
        <end position="158"/>
    </location>
</feature>
<dbReference type="Gene3D" id="3.40.50.2300">
    <property type="match status" value="1"/>
</dbReference>
<dbReference type="InterPro" id="IPR005467">
    <property type="entry name" value="His_kinase_dom"/>
</dbReference>
<dbReference type="SUPFAM" id="SSF52172">
    <property type="entry name" value="CheY-like"/>
    <property type="match status" value="1"/>
</dbReference>
<dbReference type="SMART" id="SM00388">
    <property type="entry name" value="HisKA"/>
    <property type="match status" value="1"/>
</dbReference>
<keyword evidence="5" id="KW-0418">Kinase</keyword>
<dbReference type="InterPro" id="IPR035965">
    <property type="entry name" value="PAS-like_dom_sf"/>
</dbReference>
<dbReference type="CDD" id="cd00130">
    <property type="entry name" value="PAS"/>
    <property type="match status" value="1"/>
</dbReference>
<dbReference type="EC" id="2.7.13.3" evidence="2"/>
<dbReference type="SMART" id="SM00065">
    <property type="entry name" value="GAF"/>
    <property type="match status" value="2"/>
</dbReference>
<dbReference type="SMART" id="SM00387">
    <property type="entry name" value="HATPase_c"/>
    <property type="match status" value="1"/>
</dbReference>
<dbReference type="InterPro" id="IPR001789">
    <property type="entry name" value="Sig_transdc_resp-reg_receiver"/>
</dbReference>
<dbReference type="PROSITE" id="PS50109">
    <property type="entry name" value="HIS_KIN"/>
    <property type="match status" value="1"/>
</dbReference>
<dbReference type="InterPro" id="IPR029016">
    <property type="entry name" value="GAF-like_dom_sf"/>
</dbReference>
<keyword evidence="3 6" id="KW-0597">Phosphoprotein</keyword>
<gene>
    <name evidence="11" type="ORF">GT347_20485</name>
</gene>
<dbReference type="Proteomes" id="UP000464787">
    <property type="component" value="Chromosome"/>
</dbReference>
<dbReference type="SUPFAM" id="SSF55781">
    <property type="entry name" value="GAF domain-like"/>
    <property type="match status" value="2"/>
</dbReference>
<proteinExistence type="predicted"/>
<comment type="catalytic activity">
    <reaction evidence="1">
        <text>ATP + protein L-histidine = ADP + protein N-phospho-L-histidine.</text>
        <dbReference type="EC" id="2.7.13.3"/>
    </reaction>
</comment>
<evidence type="ECO:0000259" key="10">
    <source>
        <dbReference type="PROSITE" id="PS50113"/>
    </source>
</evidence>
<dbReference type="AlphaFoldDB" id="A0A857JBR5"/>
<keyword evidence="12" id="KW-1185">Reference proteome</keyword>
<dbReference type="InterPro" id="IPR003018">
    <property type="entry name" value="GAF"/>
</dbReference>
<dbReference type="PROSITE" id="PS50113">
    <property type="entry name" value="PAC"/>
    <property type="match status" value="1"/>
</dbReference>
<reference evidence="11 12" key="1">
    <citation type="submission" date="2020-01" db="EMBL/GenBank/DDBJ databases">
        <title>Genome sequencing of strain KACC 21265.</title>
        <authorList>
            <person name="Heo J."/>
            <person name="Kim S.-J."/>
            <person name="Kim J.-S."/>
            <person name="Hong S.-B."/>
            <person name="Kwon S.-W."/>
        </authorList>
    </citation>
    <scope>NUCLEOTIDE SEQUENCE [LARGE SCALE GENOMIC DNA]</scope>
    <source>
        <strain evidence="11 12">KACC 21265</strain>
    </source>
</reference>
<dbReference type="Pfam" id="PF00512">
    <property type="entry name" value="HisKA"/>
    <property type="match status" value="1"/>
</dbReference>
<organism evidence="11 12">
    <name type="scientific">Xylophilus rhododendri</name>
    <dbReference type="NCBI Taxonomy" id="2697032"/>
    <lineage>
        <taxon>Bacteria</taxon>
        <taxon>Pseudomonadati</taxon>
        <taxon>Pseudomonadota</taxon>
        <taxon>Betaproteobacteria</taxon>
        <taxon>Burkholderiales</taxon>
        <taxon>Xylophilus</taxon>
    </lineage>
</organism>
<dbReference type="InterPro" id="IPR003661">
    <property type="entry name" value="HisK_dim/P_dom"/>
</dbReference>
<dbReference type="Pfam" id="PF13185">
    <property type="entry name" value="GAF_2"/>
    <property type="match status" value="1"/>
</dbReference>
<dbReference type="SUPFAM" id="SSF47384">
    <property type="entry name" value="Homodimeric domain of signal transducing histidine kinase"/>
    <property type="match status" value="1"/>
</dbReference>
<dbReference type="Pfam" id="PF00072">
    <property type="entry name" value="Response_reg"/>
    <property type="match status" value="1"/>
</dbReference>
<dbReference type="Pfam" id="PF02518">
    <property type="entry name" value="HATPase_c"/>
    <property type="match status" value="1"/>
</dbReference>
<dbReference type="SMART" id="SM00448">
    <property type="entry name" value="REC"/>
    <property type="match status" value="1"/>
</dbReference>
<dbReference type="Gene3D" id="1.10.287.130">
    <property type="match status" value="1"/>
</dbReference>
<evidence type="ECO:0000259" key="8">
    <source>
        <dbReference type="PROSITE" id="PS50110"/>
    </source>
</evidence>
<dbReference type="InterPro" id="IPR000014">
    <property type="entry name" value="PAS"/>
</dbReference>
<feature type="domain" description="Histidine kinase" evidence="7">
    <location>
        <begin position="533"/>
        <end position="758"/>
    </location>
</feature>
<dbReference type="Gene3D" id="3.30.450.40">
    <property type="match status" value="2"/>
</dbReference>
<dbReference type="InterPro" id="IPR013655">
    <property type="entry name" value="PAS_fold_3"/>
</dbReference>
<dbReference type="Gene3D" id="3.30.565.10">
    <property type="entry name" value="Histidine kinase-like ATPase, C-terminal domain"/>
    <property type="match status" value="1"/>
</dbReference>
<evidence type="ECO:0000256" key="6">
    <source>
        <dbReference type="PROSITE-ProRule" id="PRU00169"/>
    </source>
</evidence>
<dbReference type="Pfam" id="PF08447">
    <property type="entry name" value="PAS_3"/>
    <property type="match status" value="1"/>
</dbReference>
<dbReference type="Gene3D" id="2.10.70.100">
    <property type="match status" value="1"/>
</dbReference>
<dbReference type="SUPFAM" id="SSF55785">
    <property type="entry name" value="PYP-like sensor domain (PAS domain)"/>
    <property type="match status" value="1"/>
</dbReference>
<dbReference type="Pfam" id="PF01590">
    <property type="entry name" value="GAF"/>
    <property type="match status" value="1"/>
</dbReference>
<evidence type="ECO:0000256" key="5">
    <source>
        <dbReference type="ARBA" id="ARBA00022777"/>
    </source>
</evidence>
<dbReference type="GO" id="GO:0000155">
    <property type="term" value="F:phosphorelay sensor kinase activity"/>
    <property type="evidence" value="ECO:0007669"/>
    <property type="project" value="InterPro"/>
</dbReference>
<dbReference type="InterPro" id="IPR036097">
    <property type="entry name" value="HisK_dim/P_sf"/>
</dbReference>
<dbReference type="Gene3D" id="3.30.450.20">
    <property type="entry name" value="PAS domain"/>
    <property type="match status" value="1"/>
</dbReference>
<dbReference type="EMBL" id="CP047650">
    <property type="protein sequence ID" value="QHJ00146.1"/>
    <property type="molecule type" value="Genomic_DNA"/>
</dbReference>
<keyword evidence="4" id="KW-0808">Transferase</keyword>
<dbReference type="PROSITE" id="PS50110">
    <property type="entry name" value="RESPONSE_REGULATORY"/>
    <property type="match status" value="1"/>
</dbReference>
<dbReference type="InterPro" id="IPR011006">
    <property type="entry name" value="CheY-like_superfamily"/>
</dbReference>
<dbReference type="InterPro" id="IPR004358">
    <property type="entry name" value="Sig_transdc_His_kin-like_C"/>
</dbReference>
<evidence type="ECO:0000313" key="12">
    <source>
        <dbReference type="Proteomes" id="UP000464787"/>
    </source>
</evidence>